<dbReference type="KEGG" id="pif:PITG_08513"/>
<organism evidence="1 2">
    <name type="scientific">Phytophthora infestans (strain T30-4)</name>
    <name type="common">Potato late blight agent</name>
    <dbReference type="NCBI Taxonomy" id="403677"/>
    <lineage>
        <taxon>Eukaryota</taxon>
        <taxon>Sar</taxon>
        <taxon>Stramenopiles</taxon>
        <taxon>Oomycota</taxon>
        <taxon>Peronosporomycetes</taxon>
        <taxon>Peronosporales</taxon>
        <taxon>Peronosporaceae</taxon>
        <taxon>Phytophthora</taxon>
    </lineage>
</organism>
<dbReference type="GeneID" id="9475199"/>
<dbReference type="VEuPathDB" id="FungiDB:PITG_08513"/>
<proteinExistence type="predicted"/>
<dbReference type="InParanoid" id="D0NAT2"/>
<gene>
    <name evidence="1" type="ORF">PITG_08513</name>
</gene>
<protein>
    <submittedName>
        <fullName evidence="1">Uncharacterized protein</fullName>
    </submittedName>
</protein>
<dbReference type="HOGENOM" id="CLU_3208788_0_0_1"/>
<name>D0NAT2_PHYIT</name>
<keyword evidence="2" id="KW-1185">Reference proteome</keyword>
<dbReference type="AlphaFoldDB" id="D0NAT2"/>
<reference evidence="2" key="1">
    <citation type="journal article" date="2009" name="Nature">
        <title>Genome sequence and analysis of the Irish potato famine pathogen Phytophthora infestans.</title>
        <authorList>
            <consortium name="The Broad Institute Genome Sequencing Platform"/>
            <person name="Haas B.J."/>
            <person name="Kamoun S."/>
            <person name="Zody M.C."/>
            <person name="Jiang R.H."/>
            <person name="Handsaker R.E."/>
            <person name="Cano L.M."/>
            <person name="Grabherr M."/>
            <person name="Kodira C.D."/>
            <person name="Raffaele S."/>
            <person name="Torto-Alalibo T."/>
            <person name="Bozkurt T.O."/>
            <person name="Ah-Fong A.M."/>
            <person name="Alvarado L."/>
            <person name="Anderson V.L."/>
            <person name="Armstrong M.R."/>
            <person name="Avrova A."/>
            <person name="Baxter L."/>
            <person name="Beynon J."/>
            <person name="Boevink P.C."/>
            <person name="Bollmann S.R."/>
            <person name="Bos J.I."/>
            <person name="Bulone V."/>
            <person name="Cai G."/>
            <person name="Cakir C."/>
            <person name="Carrington J.C."/>
            <person name="Chawner M."/>
            <person name="Conti L."/>
            <person name="Costanzo S."/>
            <person name="Ewan R."/>
            <person name="Fahlgren N."/>
            <person name="Fischbach M.A."/>
            <person name="Fugelstad J."/>
            <person name="Gilroy E.M."/>
            <person name="Gnerre S."/>
            <person name="Green P.J."/>
            <person name="Grenville-Briggs L.J."/>
            <person name="Griffith J."/>
            <person name="Grunwald N.J."/>
            <person name="Horn K."/>
            <person name="Horner N.R."/>
            <person name="Hu C.H."/>
            <person name="Huitema E."/>
            <person name="Jeong D.H."/>
            <person name="Jones A.M."/>
            <person name="Jones J.D."/>
            <person name="Jones R.W."/>
            <person name="Karlsson E.K."/>
            <person name="Kunjeti S.G."/>
            <person name="Lamour K."/>
            <person name="Liu Z."/>
            <person name="Ma L."/>
            <person name="Maclean D."/>
            <person name="Chibucos M.C."/>
            <person name="McDonald H."/>
            <person name="McWalters J."/>
            <person name="Meijer H.J."/>
            <person name="Morgan W."/>
            <person name="Morris P.F."/>
            <person name="Munro C.A."/>
            <person name="O'Neill K."/>
            <person name="Ospina-Giraldo M."/>
            <person name="Pinzon A."/>
            <person name="Pritchard L."/>
            <person name="Ramsahoye B."/>
            <person name="Ren Q."/>
            <person name="Restrepo S."/>
            <person name="Roy S."/>
            <person name="Sadanandom A."/>
            <person name="Savidor A."/>
            <person name="Schornack S."/>
            <person name="Schwartz D.C."/>
            <person name="Schumann U.D."/>
            <person name="Schwessinger B."/>
            <person name="Seyer L."/>
            <person name="Sharpe T."/>
            <person name="Silvar C."/>
            <person name="Song J."/>
            <person name="Studholme D.J."/>
            <person name="Sykes S."/>
            <person name="Thines M."/>
            <person name="van de Vondervoort P.J."/>
            <person name="Phuntumart V."/>
            <person name="Wawra S."/>
            <person name="Weide R."/>
            <person name="Win J."/>
            <person name="Young C."/>
            <person name="Zhou S."/>
            <person name="Fry W."/>
            <person name="Meyers B.C."/>
            <person name="van West P."/>
            <person name="Ristaino J."/>
            <person name="Govers F."/>
            <person name="Birch P.R."/>
            <person name="Whisson S.C."/>
            <person name="Judelson H.S."/>
            <person name="Nusbaum C."/>
        </authorList>
    </citation>
    <scope>NUCLEOTIDE SEQUENCE [LARGE SCALE GENOMIC DNA]</scope>
    <source>
        <strain evidence="2">T30-4</strain>
    </source>
</reference>
<evidence type="ECO:0000313" key="1">
    <source>
        <dbReference type="EMBL" id="EEY54940.1"/>
    </source>
</evidence>
<dbReference type="Proteomes" id="UP000006643">
    <property type="component" value="Unassembled WGS sequence"/>
</dbReference>
<sequence>MGETELQKLARQCLLRANVFGVGSSSPSASQQELDNKRVAEALYK</sequence>
<dbReference type="EMBL" id="DS028130">
    <property type="protein sequence ID" value="EEY54940.1"/>
    <property type="molecule type" value="Genomic_DNA"/>
</dbReference>
<dbReference type="RefSeq" id="XP_002903885.1">
    <property type="nucleotide sequence ID" value="XM_002903839.1"/>
</dbReference>
<evidence type="ECO:0000313" key="2">
    <source>
        <dbReference type="Proteomes" id="UP000006643"/>
    </source>
</evidence>
<accession>D0NAT2</accession>